<name>A0A244CRF9_PSEDV</name>
<dbReference type="EMBL" id="MWPV01000002">
    <property type="protein sequence ID" value="OUL58217.1"/>
    <property type="molecule type" value="Genomic_DNA"/>
</dbReference>
<dbReference type="Proteomes" id="UP000194841">
    <property type="component" value="Unassembled WGS sequence"/>
</dbReference>
<dbReference type="OrthoDB" id="6301601at2"/>
<dbReference type="RefSeq" id="WP_086743524.1">
    <property type="nucleotide sequence ID" value="NZ_MWPV01000002.1"/>
</dbReference>
<evidence type="ECO:0000313" key="2">
    <source>
        <dbReference type="Proteomes" id="UP000194841"/>
    </source>
</evidence>
<reference evidence="1 2" key="1">
    <citation type="submission" date="2017-02" db="EMBL/GenBank/DDBJ databases">
        <title>Pseudoalteromonas ulvae TC14 Genome.</title>
        <authorList>
            <person name="Molmeret M."/>
        </authorList>
    </citation>
    <scope>NUCLEOTIDE SEQUENCE [LARGE SCALE GENOMIC DNA]</scope>
    <source>
        <strain evidence="1">TC14</strain>
    </source>
</reference>
<evidence type="ECO:0000313" key="1">
    <source>
        <dbReference type="EMBL" id="OUL58217.1"/>
    </source>
</evidence>
<comment type="caution">
    <text evidence="1">The sequence shown here is derived from an EMBL/GenBank/DDBJ whole genome shotgun (WGS) entry which is preliminary data.</text>
</comment>
<protein>
    <recommendedName>
        <fullName evidence="3">Orphan protein</fullName>
    </recommendedName>
</protein>
<accession>A0A244CRF9</accession>
<proteinExistence type="predicted"/>
<gene>
    <name evidence="1" type="ORF">B1199_07635</name>
</gene>
<dbReference type="AlphaFoldDB" id="A0A244CRF9"/>
<dbReference type="Pfam" id="PF19531">
    <property type="entry name" value="DUF6058"/>
    <property type="match status" value="1"/>
</dbReference>
<keyword evidence="2" id="KW-1185">Reference proteome</keyword>
<organism evidence="1 2">
    <name type="scientific">Pseudoalteromonas ulvae</name>
    <dbReference type="NCBI Taxonomy" id="107327"/>
    <lineage>
        <taxon>Bacteria</taxon>
        <taxon>Pseudomonadati</taxon>
        <taxon>Pseudomonadota</taxon>
        <taxon>Gammaproteobacteria</taxon>
        <taxon>Alteromonadales</taxon>
        <taxon>Pseudoalteromonadaceae</taxon>
        <taxon>Pseudoalteromonas</taxon>
    </lineage>
</organism>
<dbReference type="InterPro" id="IPR045694">
    <property type="entry name" value="DUF6058"/>
</dbReference>
<sequence>MSLFEYLSNYYFDQSALLQSCQIDEDTLINWQDKGLFPKPAYRLKSQIECSSYYGLHQCTEYWDYYPRGYVKWAKVLNSKPELTSSQAFELFFTQYGQHLSTLAQQGMSCSDESFNEEFAEHVQNQWQYFLNGKFGLLTQNGFIEEIVEMEVAISLISDITQLHTKPELDSDEKQIIRTAVKKLNKSLSHFAPHERDTSYRKRFIDDTIKLYNLKA</sequence>
<evidence type="ECO:0008006" key="3">
    <source>
        <dbReference type="Google" id="ProtNLM"/>
    </source>
</evidence>